<evidence type="ECO:0000313" key="2">
    <source>
        <dbReference type="Proteomes" id="UP000254765"/>
    </source>
</evidence>
<accession>A0A379Z156</accession>
<name>A0A379Z156_SERMA</name>
<dbReference type="Proteomes" id="UP000254765">
    <property type="component" value="Unassembled WGS sequence"/>
</dbReference>
<reference evidence="1 2" key="1">
    <citation type="submission" date="2018-06" db="EMBL/GenBank/DDBJ databases">
        <authorList>
            <consortium name="Pathogen Informatics"/>
            <person name="Doyle S."/>
        </authorList>
    </citation>
    <scope>NUCLEOTIDE SEQUENCE [LARGE SCALE GENOMIC DNA]</scope>
    <source>
        <strain evidence="1 2">NCTC10211</strain>
    </source>
</reference>
<dbReference type="AlphaFoldDB" id="A0A379Z156"/>
<dbReference type="EMBL" id="UGYK01000002">
    <property type="protein sequence ID" value="SUI53301.1"/>
    <property type="molecule type" value="Genomic_DNA"/>
</dbReference>
<proteinExistence type="predicted"/>
<organism evidence="1 2">
    <name type="scientific">Serratia marcescens</name>
    <dbReference type="NCBI Taxonomy" id="615"/>
    <lineage>
        <taxon>Bacteria</taxon>
        <taxon>Pseudomonadati</taxon>
        <taxon>Pseudomonadota</taxon>
        <taxon>Gammaproteobacteria</taxon>
        <taxon>Enterobacterales</taxon>
        <taxon>Yersiniaceae</taxon>
        <taxon>Serratia</taxon>
    </lineage>
</organism>
<protein>
    <submittedName>
        <fullName evidence="1">Uncharacterized protein</fullName>
    </submittedName>
</protein>
<gene>
    <name evidence="1" type="ORF">NCTC10211_02896</name>
</gene>
<evidence type="ECO:0000313" key="1">
    <source>
        <dbReference type="EMBL" id="SUI53301.1"/>
    </source>
</evidence>
<sequence>MIAINVSGMAELTRRLEAIRREVASHILPEAGHAALAPLLSTMRQCAERGGVKQRTLAERRHRDTPGRYRMERGDVACRPQ</sequence>